<sequence length="79" mass="9085">MHYRIDAYLVHGNPRLQIKEAESGTVRLVWDYPKRPETKPDSEQALAQSLATEEALHKLFRGLFLLTTTQYLNSQVKGD</sequence>
<keyword evidence="2" id="KW-1185">Reference proteome</keyword>
<comment type="caution">
    <text evidence="1">The sequence shown here is derived from an EMBL/GenBank/DDBJ whole genome shotgun (WGS) entry which is preliminary data.</text>
</comment>
<proteinExistence type="predicted"/>
<dbReference type="RefSeq" id="WP_005003698.1">
    <property type="nucleotide sequence ID" value="NZ_CH672427.1"/>
</dbReference>
<reference evidence="1 2" key="1">
    <citation type="submission" date="2006-02" db="EMBL/GenBank/DDBJ databases">
        <authorList>
            <person name="Waterbury J."/>
            <person name="Ferriera S."/>
            <person name="Johnson J."/>
            <person name="Kravitz S."/>
            <person name="Halpern A."/>
            <person name="Remington K."/>
            <person name="Beeson K."/>
            <person name="Tran B."/>
            <person name="Rogers Y.-H."/>
            <person name="Friedman R."/>
            <person name="Venter J.C."/>
        </authorList>
    </citation>
    <scope>NUCLEOTIDE SEQUENCE [LARGE SCALE GENOMIC DNA]</scope>
    <source>
        <strain evidence="1 2">Nb-231</strain>
    </source>
</reference>
<gene>
    <name evidence="1" type="ORF">NB231_14016</name>
</gene>
<protein>
    <submittedName>
        <fullName evidence="1">Uncharacterized protein</fullName>
    </submittedName>
</protein>
<dbReference type="AlphaFoldDB" id="A4BV29"/>
<evidence type="ECO:0000313" key="2">
    <source>
        <dbReference type="Proteomes" id="UP000003374"/>
    </source>
</evidence>
<organism evidence="1 2">
    <name type="scientific">Nitrococcus mobilis Nb-231</name>
    <dbReference type="NCBI Taxonomy" id="314278"/>
    <lineage>
        <taxon>Bacteria</taxon>
        <taxon>Pseudomonadati</taxon>
        <taxon>Pseudomonadota</taxon>
        <taxon>Gammaproteobacteria</taxon>
        <taxon>Chromatiales</taxon>
        <taxon>Ectothiorhodospiraceae</taxon>
        <taxon>Nitrococcus</taxon>
    </lineage>
</organism>
<dbReference type="HOGENOM" id="CLU_2602440_0_0_6"/>
<dbReference type="EMBL" id="AAOF01000022">
    <property type="protein sequence ID" value="EAR20450.1"/>
    <property type="molecule type" value="Genomic_DNA"/>
</dbReference>
<dbReference type="OrthoDB" id="5797214at2"/>
<accession>A4BV29</accession>
<name>A4BV29_9GAMM</name>
<dbReference type="eggNOG" id="ENOG502ZHF4">
    <property type="taxonomic scope" value="Bacteria"/>
</dbReference>
<evidence type="ECO:0000313" key="1">
    <source>
        <dbReference type="EMBL" id="EAR20450.1"/>
    </source>
</evidence>
<dbReference type="Proteomes" id="UP000003374">
    <property type="component" value="Unassembled WGS sequence"/>
</dbReference>